<dbReference type="PANTHER" id="PTHR24068">
    <property type="entry name" value="UBIQUITIN-CONJUGATING ENZYME E2"/>
    <property type="match status" value="1"/>
</dbReference>
<evidence type="ECO:0000256" key="7">
    <source>
        <dbReference type="RuleBase" id="RU362109"/>
    </source>
</evidence>
<evidence type="ECO:0000256" key="1">
    <source>
        <dbReference type="ARBA" id="ARBA00012486"/>
    </source>
</evidence>
<dbReference type="FunFam" id="3.10.110.10:FF:000060">
    <property type="entry name" value="Ubiquitin conjugating enzyme (UbcB)"/>
    <property type="match status" value="1"/>
</dbReference>
<organism evidence="9">
    <name type="scientific">Phaffia rhodozyma</name>
    <name type="common">Yeast</name>
    <name type="synonym">Xanthophyllomyces dendrorhous</name>
    <dbReference type="NCBI Taxonomy" id="264483"/>
    <lineage>
        <taxon>Eukaryota</taxon>
        <taxon>Fungi</taxon>
        <taxon>Dikarya</taxon>
        <taxon>Basidiomycota</taxon>
        <taxon>Agaricomycotina</taxon>
        <taxon>Tremellomycetes</taxon>
        <taxon>Cystofilobasidiales</taxon>
        <taxon>Mrakiaceae</taxon>
        <taxon>Phaffia</taxon>
    </lineage>
</organism>
<dbReference type="InterPro" id="IPR023313">
    <property type="entry name" value="UBQ-conjugating_AS"/>
</dbReference>
<feature type="active site" description="Glycyl thioester intermediate" evidence="6">
    <location>
        <position position="89"/>
    </location>
</feature>
<dbReference type="InterPro" id="IPR016135">
    <property type="entry name" value="UBQ-conjugating_enzyme/RWD"/>
</dbReference>
<evidence type="ECO:0000256" key="5">
    <source>
        <dbReference type="ARBA" id="ARBA00022840"/>
    </source>
</evidence>
<dbReference type="GO" id="GO:0061631">
    <property type="term" value="F:ubiquitin conjugating enzyme activity"/>
    <property type="evidence" value="ECO:0007669"/>
    <property type="project" value="UniProtKB-EC"/>
</dbReference>
<keyword evidence="3 7" id="KW-0547">Nucleotide-binding</keyword>
<dbReference type="GO" id="GO:0005524">
    <property type="term" value="F:ATP binding"/>
    <property type="evidence" value="ECO:0007669"/>
    <property type="project" value="UniProtKB-UniRule"/>
</dbReference>
<evidence type="ECO:0000256" key="2">
    <source>
        <dbReference type="ARBA" id="ARBA00022679"/>
    </source>
</evidence>
<dbReference type="AlphaFoldDB" id="A0A0F7SFW4"/>
<dbReference type="EMBL" id="LN483167">
    <property type="protein sequence ID" value="CDZ97215.1"/>
    <property type="molecule type" value="Genomic_DNA"/>
</dbReference>
<dbReference type="SMART" id="SM00212">
    <property type="entry name" value="UBCc"/>
    <property type="match status" value="1"/>
</dbReference>
<name>A0A0F7SFW4_PHARH</name>
<protein>
    <recommendedName>
        <fullName evidence="1">E2 ubiquitin-conjugating enzyme</fullName>
        <ecNumber evidence="1">2.3.2.23</ecNumber>
    </recommendedName>
</protein>
<accession>A0A0F7SFW4</accession>
<evidence type="ECO:0000256" key="3">
    <source>
        <dbReference type="ARBA" id="ARBA00022741"/>
    </source>
</evidence>
<proteinExistence type="inferred from homology"/>
<feature type="domain" description="UBC core" evidence="8">
    <location>
        <begin position="4"/>
        <end position="152"/>
    </location>
</feature>
<keyword evidence="4 7" id="KW-0833">Ubl conjugation pathway</keyword>
<dbReference type="Pfam" id="PF00179">
    <property type="entry name" value="UQ_con"/>
    <property type="match status" value="1"/>
</dbReference>
<evidence type="ECO:0000256" key="4">
    <source>
        <dbReference type="ARBA" id="ARBA00022786"/>
    </source>
</evidence>
<dbReference type="PROSITE" id="PS50127">
    <property type="entry name" value="UBC_2"/>
    <property type="match status" value="1"/>
</dbReference>
<dbReference type="Gene3D" id="3.10.110.10">
    <property type="entry name" value="Ubiquitin Conjugating Enzyme"/>
    <property type="match status" value="1"/>
</dbReference>
<dbReference type="EC" id="2.3.2.23" evidence="1"/>
<comment type="similarity">
    <text evidence="7">Belongs to the ubiquitin-conjugating enzyme family.</text>
</comment>
<dbReference type="SUPFAM" id="SSF54495">
    <property type="entry name" value="UBC-like"/>
    <property type="match status" value="1"/>
</dbReference>
<keyword evidence="2" id="KW-0808">Transferase</keyword>
<sequence length="154" mass="17304">MSSGNIRRIQKELAEVHNSTGLQAIRVETDDENVLFWKASIQGPDSGPYQSGVFDLNVSFPPDYPFKAPLIKFTTRIYHPNVDDEGNICVGLLKQDAWKPATKMATVLLSIYNLLSEPNPDDPLVASVAELYKTNRKEFDANARAYVQKYAVRK</sequence>
<evidence type="ECO:0000259" key="8">
    <source>
        <dbReference type="PROSITE" id="PS50127"/>
    </source>
</evidence>
<evidence type="ECO:0000313" key="9">
    <source>
        <dbReference type="EMBL" id="CDZ97215.1"/>
    </source>
</evidence>
<reference evidence="9" key="1">
    <citation type="submission" date="2014-08" db="EMBL/GenBank/DDBJ databases">
        <authorList>
            <person name="Sharma Rahul"/>
            <person name="Thines Marco"/>
        </authorList>
    </citation>
    <scope>NUCLEOTIDE SEQUENCE</scope>
</reference>
<dbReference type="PROSITE" id="PS00183">
    <property type="entry name" value="UBC_1"/>
    <property type="match status" value="1"/>
</dbReference>
<dbReference type="InterPro" id="IPR000608">
    <property type="entry name" value="UBC"/>
</dbReference>
<evidence type="ECO:0000256" key="6">
    <source>
        <dbReference type="PROSITE-ProRule" id="PRU10133"/>
    </source>
</evidence>
<keyword evidence="5 7" id="KW-0067">ATP-binding</keyword>